<dbReference type="EMBL" id="JAWDGP010007466">
    <property type="protein sequence ID" value="KAK3716769.1"/>
    <property type="molecule type" value="Genomic_DNA"/>
</dbReference>
<sequence length="142" mass="15568">MTLHRPGHVCPQPRGNGSGPLSECLVLKLPNGRPNIIFTALHGLHHSRGRGSSCDTVLTPPFFDRLAEQYSLSFGPDSNVQQSVKQVESWLTWPAAFNPGLPGRCVSARQRSVAHNQSEGMMQIVTPWKQSKPKTAGNFLVQ</sequence>
<keyword evidence="2" id="KW-1185">Reference proteome</keyword>
<evidence type="ECO:0000313" key="2">
    <source>
        <dbReference type="Proteomes" id="UP001283361"/>
    </source>
</evidence>
<name>A0AAE0XVB3_9GAST</name>
<proteinExistence type="predicted"/>
<organism evidence="1 2">
    <name type="scientific">Elysia crispata</name>
    <name type="common">lettuce slug</name>
    <dbReference type="NCBI Taxonomy" id="231223"/>
    <lineage>
        <taxon>Eukaryota</taxon>
        <taxon>Metazoa</taxon>
        <taxon>Spiralia</taxon>
        <taxon>Lophotrochozoa</taxon>
        <taxon>Mollusca</taxon>
        <taxon>Gastropoda</taxon>
        <taxon>Heterobranchia</taxon>
        <taxon>Euthyneura</taxon>
        <taxon>Panpulmonata</taxon>
        <taxon>Sacoglossa</taxon>
        <taxon>Placobranchoidea</taxon>
        <taxon>Plakobranchidae</taxon>
        <taxon>Elysia</taxon>
    </lineage>
</organism>
<evidence type="ECO:0000313" key="1">
    <source>
        <dbReference type="EMBL" id="KAK3716769.1"/>
    </source>
</evidence>
<comment type="caution">
    <text evidence="1">The sequence shown here is derived from an EMBL/GenBank/DDBJ whole genome shotgun (WGS) entry which is preliminary data.</text>
</comment>
<dbReference type="Proteomes" id="UP001283361">
    <property type="component" value="Unassembled WGS sequence"/>
</dbReference>
<reference evidence="1" key="1">
    <citation type="journal article" date="2023" name="G3 (Bethesda)">
        <title>A reference genome for the long-term kleptoplast-retaining sea slug Elysia crispata morphotype clarki.</title>
        <authorList>
            <person name="Eastman K.E."/>
            <person name="Pendleton A.L."/>
            <person name="Shaikh M.A."/>
            <person name="Suttiyut T."/>
            <person name="Ogas R."/>
            <person name="Tomko P."/>
            <person name="Gavelis G."/>
            <person name="Widhalm J.R."/>
            <person name="Wisecaver J.H."/>
        </authorList>
    </citation>
    <scope>NUCLEOTIDE SEQUENCE</scope>
    <source>
        <strain evidence="1">ECLA1</strain>
    </source>
</reference>
<gene>
    <name evidence="1" type="ORF">RRG08_012040</name>
</gene>
<protein>
    <submittedName>
        <fullName evidence="1">Uncharacterized protein</fullName>
    </submittedName>
</protein>
<dbReference type="AlphaFoldDB" id="A0AAE0XVB3"/>
<accession>A0AAE0XVB3</accession>